<evidence type="ECO:0000256" key="1">
    <source>
        <dbReference type="ARBA" id="ARBA00001946"/>
    </source>
</evidence>
<evidence type="ECO:0000313" key="4">
    <source>
        <dbReference type="EMBL" id="AJQ20825.1"/>
    </source>
</evidence>
<name>A0A0C5PRZ1_9CAUD</name>
<evidence type="ECO:0000313" key="5">
    <source>
        <dbReference type="Proteomes" id="UP000032405"/>
    </source>
</evidence>
<comment type="cofactor">
    <cofactor evidence="1">
        <name>Mg(2+)</name>
        <dbReference type="ChEBI" id="CHEBI:18420"/>
    </cofactor>
</comment>
<keyword evidence="4" id="KW-0540">Nuclease</keyword>
<protein>
    <submittedName>
        <fullName evidence="4">GIY-YIG homing endonuclease</fullName>
    </submittedName>
</protein>
<keyword evidence="4" id="KW-0255">Endonuclease</keyword>
<accession>A0A0C5PRZ1</accession>
<evidence type="ECO:0000256" key="2">
    <source>
        <dbReference type="ARBA" id="ARBA00022842"/>
    </source>
</evidence>
<dbReference type="Gene3D" id="3.40.1440.10">
    <property type="entry name" value="GIY-YIG endonuclease"/>
    <property type="match status" value="1"/>
</dbReference>
<evidence type="ECO:0000259" key="3">
    <source>
        <dbReference type="PROSITE" id="PS50164"/>
    </source>
</evidence>
<keyword evidence="2" id="KW-0460">Magnesium</keyword>
<dbReference type="InterPro" id="IPR000305">
    <property type="entry name" value="GIY-YIG_endonuc"/>
</dbReference>
<dbReference type="Proteomes" id="UP000032405">
    <property type="component" value="Segment"/>
</dbReference>
<keyword evidence="5" id="KW-1185">Reference proteome</keyword>
<sequence length="152" mass="17296">MIYAYKIEMVCNGKVYIGVTNDPQRRYDQHFANAFHHGVQSELYDAMRKYGTSGFTFVVIAQTDEVHKWELEKQLIAQYNSYEMGYNMNKGGNDGSHMLGKTAAKLTSTGEHIGLVSLIDPRWELCEIEPVSSNVHHGFDLSSMKIKRLTTN</sequence>
<dbReference type="KEGG" id="vg:24366551"/>
<organism evidence="4 5">
    <name type="scientific">Salmonella phage Det7</name>
    <dbReference type="NCBI Taxonomy" id="454798"/>
    <lineage>
        <taxon>Viruses</taxon>
        <taxon>Duplodnaviria</taxon>
        <taxon>Heunggongvirae</taxon>
        <taxon>Uroviricota</taxon>
        <taxon>Caudoviricetes</taxon>
        <taxon>Pantevenvirales</taxon>
        <taxon>Ackermannviridae</taxon>
        <taxon>Cvivirinae</taxon>
        <taxon>Kuttervirus</taxon>
        <taxon>Kuttervirus Det7</taxon>
    </lineage>
</organism>
<dbReference type="GeneID" id="24366551"/>
<dbReference type="SUPFAM" id="SSF82771">
    <property type="entry name" value="GIY-YIG endonuclease"/>
    <property type="match status" value="1"/>
</dbReference>
<gene>
    <name evidence="4" type="primary">6</name>
    <name evidence="4" type="ORF">DET7_6</name>
</gene>
<dbReference type="PROSITE" id="PS50164">
    <property type="entry name" value="GIY_YIG"/>
    <property type="match status" value="1"/>
</dbReference>
<reference evidence="4 5" key="1">
    <citation type="journal article" date="2015" name="Genome Announc.">
        <title>Genome Sequence of Salmonella enterica Phage Det7.</title>
        <authorList>
            <person name="Casjens S.R."/>
            <person name="Jacobs-Sera D."/>
            <person name="Hatfull G.F."/>
            <person name="Hendrix R.W."/>
        </authorList>
    </citation>
    <scope>NUCLEOTIDE SEQUENCE [LARGE SCALE GENOMIC DNA]</scope>
</reference>
<dbReference type="RefSeq" id="YP_009140183.1">
    <property type="nucleotide sequence ID" value="NC_027119.1"/>
</dbReference>
<proteinExistence type="predicted"/>
<feature type="domain" description="GIY-YIG" evidence="3">
    <location>
        <begin position="1"/>
        <end position="88"/>
    </location>
</feature>
<dbReference type="Pfam" id="PF01541">
    <property type="entry name" value="GIY-YIG"/>
    <property type="match status" value="1"/>
</dbReference>
<dbReference type="EMBL" id="KP797973">
    <property type="protein sequence ID" value="AJQ20825.1"/>
    <property type="molecule type" value="Genomic_DNA"/>
</dbReference>
<keyword evidence="4" id="KW-0378">Hydrolase</keyword>
<dbReference type="GO" id="GO:0004519">
    <property type="term" value="F:endonuclease activity"/>
    <property type="evidence" value="ECO:0007669"/>
    <property type="project" value="UniProtKB-KW"/>
</dbReference>
<dbReference type="InterPro" id="IPR035901">
    <property type="entry name" value="GIY-YIG_endonuc_sf"/>
</dbReference>
<dbReference type="SMART" id="SM00465">
    <property type="entry name" value="GIYc"/>
    <property type="match status" value="1"/>
</dbReference>